<dbReference type="Proteomes" id="UP000749471">
    <property type="component" value="Unassembled WGS sequence"/>
</dbReference>
<name>A0ABS6E2P8_9FIRM</name>
<comment type="caution">
    <text evidence="1">The sequence shown here is derived from an EMBL/GenBank/DDBJ whole genome shotgun (WGS) entry which is preliminary data.</text>
</comment>
<evidence type="ECO:0000313" key="1">
    <source>
        <dbReference type="EMBL" id="MBU5437182.1"/>
    </source>
</evidence>
<keyword evidence="2" id="KW-1185">Reference proteome</keyword>
<dbReference type="NCBIfam" id="TIGR03309">
    <property type="entry name" value="matur_yqeB"/>
    <property type="match status" value="1"/>
</dbReference>
<dbReference type="InterPro" id="IPR017695">
    <property type="entry name" value="Se-dep_Mo_hydrolase_YqeB"/>
</dbReference>
<dbReference type="EMBL" id="JAHLPM010000002">
    <property type="protein sequence ID" value="MBU5437182.1"/>
    <property type="molecule type" value="Genomic_DNA"/>
</dbReference>
<dbReference type="RefSeq" id="WP_216517011.1">
    <property type="nucleotide sequence ID" value="NZ_JAHLPM010000002.1"/>
</dbReference>
<gene>
    <name evidence="1" type="ORF">KQI42_04125</name>
</gene>
<organism evidence="1 2">
    <name type="scientific">Tissierella simiarum</name>
    <dbReference type="NCBI Taxonomy" id="2841534"/>
    <lineage>
        <taxon>Bacteria</taxon>
        <taxon>Bacillati</taxon>
        <taxon>Bacillota</taxon>
        <taxon>Tissierellia</taxon>
        <taxon>Tissierellales</taxon>
        <taxon>Tissierellaceae</taxon>
        <taxon>Tissierella</taxon>
    </lineage>
</organism>
<reference evidence="1 2" key="1">
    <citation type="submission" date="2021-06" db="EMBL/GenBank/DDBJ databases">
        <authorList>
            <person name="Sun Q."/>
            <person name="Li D."/>
        </authorList>
    </citation>
    <scope>NUCLEOTIDE SEQUENCE [LARGE SCALE GENOMIC DNA]</scope>
    <source>
        <strain evidence="1 2">MSJ-40</strain>
    </source>
</reference>
<proteinExistence type="predicted"/>
<accession>A0ABS6E2P8</accession>
<protein>
    <submittedName>
        <fullName evidence="1">EF2563 family selenium-dependent molybdenum hydroxylase system protein</fullName>
    </submittedName>
</protein>
<evidence type="ECO:0000313" key="2">
    <source>
        <dbReference type="Proteomes" id="UP000749471"/>
    </source>
</evidence>
<sequence>MDLVVIRGGGDIGSGIAHRLFMSGYKVAVLEIEKPSSIRREVSFSEAIYRNEIIVEGIKGVFVKDYKSIKEEIEGGNIPVYIDEKGSIIEKLKPLAVVDAIIAKKNLGTSKQLALITIGVGPGFEGGIDVDLVVESKRGHYLGKVIFKGRAAENTGVPGEVMGYTEERIVRAPKSGLVKSFYKIGDKVKIGDTICQVDKEEVIAQTSGILRGMIKDGLFVKEGLKIGDVDPRGIRDYAFTISDKARAIGGGVLEGIQYLRKERGI</sequence>